<evidence type="ECO:0000256" key="1">
    <source>
        <dbReference type="ARBA" id="ARBA00023002"/>
    </source>
</evidence>
<evidence type="ECO:0000256" key="3">
    <source>
        <dbReference type="ARBA" id="ARBA00034474"/>
    </source>
</evidence>
<gene>
    <name evidence="6" type="ORF">R1flu_018033</name>
</gene>
<reference evidence="6 7" key="1">
    <citation type="submission" date="2024-09" db="EMBL/GenBank/DDBJ databases">
        <title>Chromosome-scale assembly of Riccia fluitans.</title>
        <authorList>
            <person name="Paukszto L."/>
            <person name="Sawicki J."/>
            <person name="Karawczyk K."/>
            <person name="Piernik-Szablinska J."/>
            <person name="Szczecinska M."/>
            <person name="Mazdziarz M."/>
        </authorList>
    </citation>
    <scope>NUCLEOTIDE SEQUENCE [LARGE SCALE GENOMIC DNA]</scope>
    <source>
        <strain evidence="6">Rf_01</strain>
        <tissue evidence="6">Aerial parts of the thallus</tissue>
    </source>
</reference>
<dbReference type="GO" id="GO:0016491">
    <property type="term" value="F:oxidoreductase activity"/>
    <property type="evidence" value="ECO:0007669"/>
    <property type="project" value="UniProtKB-KW"/>
</dbReference>
<keyword evidence="7" id="KW-1185">Reference proteome</keyword>
<sequence>MAMVAGCVCSTSSASPLLQQQQRIGERSSHFQHGYGVSWNRSIQGSSSLVQRSASSLPQKERRGGVLCQVAVKIGQSSEGKETNVKPGSKIRVTVSVPVYHVMKLPNLNLKGMEGEVKDYVVEWKGKTISATLPYKVHFVQEVDGKAVKFFAHLRDDEFEVIE</sequence>
<dbReference type="SUPFAM" id="SSF50090">
    <property type="entry name" value="Electron transport accessory proteins"/>
    <property type="match status" value="1"/>
</dbReference>
<dbReference type="Gene3D" id="2.30.30.50">
    <property type="match status" value="1"/>
</dbReference>
<evidence type="ECO:0000256" key="2">
    <source>
        <dbReference type="ARBA" id="ARBA00026011"/>
    </source>
</evidence>
<dbReference type="Proteomes" id="UP001605036">
    <property type="component" value="Unassembled WGS sequence"/>
</dbReference>
<evidence type="ECO:0000313" key="7">
    <source>
        <dbReference type="Proteomes" id="UP001605036"/>
    </source>
</evidence>
<dbReference type="InterPro" id="IPR044166">
    <property type="entry name" value="FTRV"/>
</dbReference>
<feature type="domain" description="Ferredoxin thioredoxin reductase alpha chain" evidence="5">
    <location>
        <begin position="88"/>
        <end position="158"/>
    </location>
</feature>
<organism evidence="6 7">
    <name type="scientific">Riccia fluitans</name>
    <dbReference type="NCBI Taxonomy" id="41844"/>
    <lineage>
        <taxon>Eukaryota</taxon>
        <taxon>Viridiplantae</taxon>
        <taxon>Streptophyta</taxon>
        <taxon>Embryophyta</taxon>
        <taxon>Marchantiophyta</taxon>
        <taxon>Marchantiopsida</taxon>
        <taxon>Marchantiidae</taxon>
        <taxon>Marchantiales</taxon>
        <taxon>Ricciaceae</taxon>
        <taxon>Riccia</taxon>
    </lineage>
</organism>
<comment type="caution">
    <text evidence="6">The sequence shown here is derived from an EMBL/GenBank/DDBJ whole genome shotgun (WGS) entry which is preliminary data.</text>
</comment>
<comment type="subunit">
    <text evidence="2">Heterodimer of subunit A (variable subunit) and subunit B (catalytic subunit). Heterodimeric FTR forms a complex with ferredoxin and thioredoxin.</text>
</comment>
<evidence type="ECO:0000313" key="6">
    <source>
        <dbReference type="EMBL" id="KAL2649905.1"/>
    </source>
</evidence>
<dbReference type="PANTHER" id="PTHR46937">
    <property type="entry name" value="FERREDOXIN-THIOREDOXIN REDUCTASE, VARIABLE CHAIN"/>
    <property type="match status" value="1"/>
</dbReference>
<dbReference type="InterPro" id="IPR004207">
    <property type="entry name" value="Fd_thioredoxin_Rdtase_alpha"/>
</dbReference>
<dbReference type="InterPro" id="IPR008990">
    <property type="entry name" value="Elect_transpt_acc-like_dom_sf"/>
</dbReference>
<proteinExistence type="inferred from homology"/>
<accession>A0ABD1ZEM9</accession>
<evidence type="ECO:0000259" key="5">
    <source>
        <dbReference type="Pfam" id="PF02941"/>
    </source>
</evidence>
<comment type="function">
    <text evidence="3">Variable subunit of the ferredoxin-thioredoxin reductase (FTR), which catalyzes the two-electron reduction of thioredoxins by the electrons provided by reduced ferredoxin.</text>
</comment>
<dbReference type="EMBL" id="JBHFFA010000001">
    <property type="protein sequence ID" value="KAL2649905.1"/>
    <property type="molecule type" value="Genomic_DNA"/>
</dbReference>
<dbReference type="Pfam" id="PF02941">
    <property type="entry name" value="FeThRed_A"/>
    <property type="match status" value="1"/>
</dbReference>
<evidence type="ECO:0000256" key="4">
    <source>
        <dbReference type="ARBA" id="ARBA00034490"/>
    </source>
</evidence>
<comment type="similarity">
    <text evidence="4">Belongs to the ferredoxin thioredoxin reductase alpha subunit family.</text>
</comment>
<dbReference type="PANTHER" id="PTHR46937:SF4">
    <property type="entry name" value="FERREDOXIN-THIOREDOXIN REDUCTASE SUBUNIT A1, CHLOROPLASTIC"/>
    <property type="match status" value="1"/>
</dbReference>
<dbReference type="AlphaFoldDB" id="A0ABD1ZEM9"/>
<protein>
    <recommendedName>
        <fullName evidence="5">Ferredoxin thioredoxin reductase alpha chain domain-containing protein</fullName>
    </recommendedName>
</protein>
<keyword evidence="1" id="KW-0560">Oxidoreductase</keyword>
<name>A0ABD1ZEM9_9MARC</name>